<reference evidence="1" key="1">
    <citation type="submission" date="2020-02" db="EMBL/GenBank/DDBJ databases">
        <authorList>
            <person name="Meier V. D."/>
        </authorList>
    </citation>
    <scope>NUCLEOTIDE SEQUENCE</scope>
    <source>
        <strain evidence="1">AVDCRST_MAG45</strain>
    </source>
</reference>
<protein>
    <submittedName>
        <fullName evidence="1">Uncharacterized protein</fullName>
    </submittedName>
</protein>
<sequence>MTLAELRQALDAFAVLVEEPDAAEARLRRLASS</sequence>
<dbReference type="AlphaFoldDB" id="A0A6J4S671"/>
<evidence type="ECO:0000313" key="1">
    <source>
        <dbReference type="EMBL" id="CAA9489865.1"/>
    </source>
</evidence>
<dbReference type="EMBL" id="CADCVU010000060">
    <property type="protein sequence ID" value="CAA9489865.1"/>
    <property type="molecule type" value="Genomic_DNA"/>
</dbReference>
<organism evidence="1">
    <name type="scientific">uncultured Solirubrobacterales bacterium</name>
    <dbReference type="NCBI Taxonomy" id="768556"/>
    <lineage>
        <taxon>Bacteria</taxon>
        <taxon>Bacillati</taxon>
        <taxon>Actinomycetota</taxon>
        <taxon>Thermoleophilia</taxon>
        <taxon>Solirubrobacterales</taxon>
        <taxon>environmental samples</taxon>
    </lineage>
</organism>
<proteinExistence type="predicted"/>
<accession>A0A6J4S671</accession>
<gene>
    <name evidence="1" type="ORF">AVDCRST_MAG45-684</name>
</gene>
<name>A0A6J4S671_9ACTN</name>